<accession>A0ABR1R1U8</accession>
<gene>
    <name evidence="1" type="ORF">PG991_015468</name>
</gene>
<evidence type="ECO:0000313" key="1">
    <source>
        <dbReference type="EMBL" id="KAK7996001.1"/>
    </source>
</evidence>
<organism evidence="1 2">
    <name type="scientific">Apiospora marii</name>
    <dbReference type="NCBI Taxonomy" id="335849"/>
    <lineage>
        <taxon>Eukaryota</taxon>
        <taxon>Fungi</taxon>
        <taxon>Dikarya</taxon>
        <taxon>Ascomycota</taxon>
        <taxon>Pezizomycotina</taxon>
        <taxon>Sordariomycetes</taxon>
        <taxon>Xylariomycetidae</taxon>
        <taxon>Amphisphaeriales</taxon>
        <taxon>Apiosporaceae</taxon>
        <taxon>Apiospora</taxon>
    </lineage>
</organism>
<protein>
    <submittedName>
        <fullName evidence="1">Uncharacterized protein</fullName>
    </submittedName>
</protein>
<comment type="caution">
    <text evidence="1">The sequence shown here is derived from an EMBL/GenBank/DDBJ whole genome shotgun (WGS) entry which is preliminary data.</text>
</comment>
<reference evidence="1 2" key="1">
    <citation type="submission" date="2023-01" db="EMBL/GenBank/DDBJ databases">
        <title>Analysis of 21 Apiospora genomes using comparative genomics revels a genus with tremendous synthesis potential of carbohydrate active enzymes and secondary metabolites.</title>
        <authorList>
            <person name="Sorensen T."/>
        </authorList>
    </citation>
    <scope>NUCLEOTIDE SEQUENCE [LARGE SCALE GENOMIC DNA]</scope>
    <source>
        <strain evidence="1 2">CBS 20057</strain>
    </source>
</reference>
<dbReference type="Proteomes" id="UP001396898">
    <property type="component" value="Unassembled WGS sequence"/>
</dbReference>
<evidence type="ECO:0000313" key="2">
    <source>
        <dbReference type="Proteomes" id="UP001396898"/>
    </source>
</evidence>
<name>A0ABR1R1U8_9PEZI</name>
<proteinExistence type="predicted"/>
<dbReference type="EMBL" id="JAQQWI010000022">
    <property type="protein sequence ID" value="KAK7996001.1"/>
    <property type="molecule type" value="Genomic_DNA"/>
</dbReference>
<sequence length="250" mass="28048">MRFIASFNTLTTLIIQNSGQCREGTNPSPALPGIQLKAILKHKELETLDISHAGAQPGFRSMFQSAGTIRATVSGLPRLRVLMIAPTGCKWVWDEIAMALANRANLESLTVIPGVSVPRLVLPGFLRHSWPRRDGVSRPRRFVWEEHYRVRRISNGRNVWRIGSSRGTERGIVETFTSGDIGEARREVFARDISDPVADSLVESGRQFEWVDAVAKDTSWMANGDAGSPLDFEDIRSSNRRWEFYIPTDI</sequence>
<keyword evidence="2" id="KW-1185">Reference proteome</keyword>